<dbReference type="RefSeq" id="WP_311864681.1">
    <property type="nucleotide sequence ID" value="NZ_JARPWA010000001.1"/>
</dbReference>
<comment type="caution">
    <text evidence="2">The sequence shown here is derived from an EMBL/GenBank/DDBJ whole genome shotgun (WGS) entry which is preliminary data.</text>
</comment>
<evidence type="ECO:0000313" key="3">
    <source>
        <dbReference type="Proteomes" id="UP001260773"/>
    </source>
</evidence>
<evidence type="ECO:0000313" key="2">
    <source>
        <dbReference type="EMBL" id="MDT2400903.1"/>
    </source>
</evidence>
<evidence type="ECO:0000256" key="1">
    <source>
        <dbReference type="SAM" id="MobiDB-lite"/>
    </source>
</evidence>
<accession>A0AAW8RLT0</accession>
<proteinExistence type="predicted"/>
<reference evidence="2" key="1">
    <citation type="submission" date="2023-03" db="EMBL/GenBank/DDBJ databases">
        <authorList>
            <person name="Shen W."/>
            <person name="Cai J."/>
        </authorList>
    </citation>
    <scope>NUCLEOTIDE SEQUENCE</scope>
    <source>
        <strain evidence="2">P33-2</strain>
    </source>
</reference>
<feature type="compositionally biased region" description="Basic residues" evidence="1">
    <location>
        <begin position="1"/>
        <end position="15"/>
    </location>
</feature>
<feature type="region of interest" description="Disordered" evidence="1">
    <location>
        <begin position="1"/>
        <end position="20"/>
    </location>
</feature>
<dbReference type="Proteomes" id="UP001260773">
    <property type="component" value="Unassembled WGS sequence"/>
</dbReference>
<dbReference type="EMBL" id="JARPWH010000001">
    <property type="protein sequence ID" value="MDT2400903.1"/>
    <property type="molecule type" value="Genomic_DNA"/>
</dbReference>
<sequence>MNNRHRRVEKLKRQQSKQSNDQLGITMDQVAILYKEVARALYNITKGVGTTFINISENLKEAAK</sequence>
<protein>
    <submittedName>
        <fullName evidence="2">Uncharacterized protein</fullName>
    </submittedName>
</protein>
<dbReference type="AlphaFoldDB" id="A0AAW8RLT0"/>
<gene>
    <name evidence="2" type="ORF">P7D43_00845</name>
</gene>
<organism evidence="2 3">
    <name type="scientific">Enterococcus avium</name>
    <name type="common">Streptococcus avium</name>
    <dbReference type="NCBI Taxonomy" id="33945"/>
    <lineage>
        <taxon>Bacteria</taxon>
        <taxon>Bacillati</taxon>
        <taxon>Bacillota</taxon>
        <taxon>Bacilli</taxon>
        <taxon>Lactobacillales</taxon>
        <taxon>Enterococcaceae</taxon>
        <taxon>Enterococcus</taxon>
    </lineage>
</organism>
<name>A0AAW8RLT0_ENTAV</name>